<protein>
    <submittedName>
        <fullName evidence="1">Uncharacterized protein</fullName>
    </submittedName>
</protein>
<organism evidence="1 2">
    <name type="scientific">Acaryochloris marina (strain MBIC 11017)</name>
    <dbReference type="NCBI Taxonomy" id="329726"/>
    <lineage>
        <taxon>Bacteria</taxon>
        <taxon>Bacillati</taxon>
        <taxon>Cyanobacteriota</taxon>
        <taxon>Cyanophyceae</taxon>
        <taxon>Acaryochloridales</taxon>
        <taxon>Acaryochloridaceae</taxon>
        <taxon>Acaryochloris</taxon>
    </lineage>
</organism>
<gene>
    <name evidence="1" type="ordered locus">AM1_2522</name>
</gene>
<dbReference type="EMBL" id="CP000828">
    <property type="protein sequence ID" value="ABW27530.1"/>
    <property type="molecule type" value="Genomic_DNA"/>
</dbReference>
<keyword evidence="2" id="KW-1185">Reference proteome</keyword>
<reference evidence="1 2" key="1">
    <citation type="journal article" date="2008" name="Proc. Natl. Acad. Sci. U.S.A.">
        <title>Niche adaptation and genome expansion in the chlorophyll d-producing cyanobacterium Acaryochloris marina.</title>
        <authorList>
            <person name="Swingley W.D."/>
            <person name="Chen M."/>
            <person name="Cheung P.C."/>
            <person name="Conrad A.L."/>
            <person name="Dejesa L.C."/>
            <person name="Hao J."/>
            <person name="Honchak B.M."/>
            <person name="Karbach L.E."/>
            <person name="Kurdoglu A."/>
            <person name="Lahiri S."/>
            <person name="Mastrian S.D."/>
            <person name="Miyashita H."/>
            <person name="Page L."/>
            <person name="Ramakrishna P."/>
            <person name="Satoh S."/>
            <person name="Sattley W.M."/>
            <person name="Shimada Y."/>
            <person name="Taylor H.L."/>
            <person name="Tomo T."/>
            <person name="Tsuchiya T."/>
            <person name="Wang Z.T."/>
            <person name="Raymond J."/>
            <person name="Mimuro M."/>
            <person name="Blankenship R.E."/>
            <person name="Touchman J.W."/>
        </authorList>
    </citation>
    <scope>NUCLEOTIDE SEQUENCE [LARGE SCALE GENOMIC DNA]</scope>
    <source>
        <strain evidence="2">MBIC 11017</strain>
    </source>
</reference>
<dbReference type="KEGG" id="amr:AM1_2522"/>
<dbReference type="STRING" id="329726.AM1_2522"/>
<dbReference type="Proteomes" id="UP000000268">
    <property type="component" value="Chromosome"/>
</dbReference>
<accession>B0C5F4</accession>
<evidence type="ECO:0000313" key="1">
    <source>
        <dbReference type="EMBL" id="ABW27530.1"/>
    </source>
</evidence>
<evidence type="ECO:0000313" key="2">
    <source>
        <dbReference type="Proteomes" id="UP000000268"/>
    </source>
</evidence>
<sequence>MLNCTDDQVEETHTISRQYQHEECDRNWNGKGQQIMDDKAADCI</sequence>
<name>B0C5F4_ACAM1</name>
<dbReference type="HOGENOM" id="CLU_3210976_0_0_3"/>
<proteinExistence type="predicted"/>
<dbReference type="AlphaFoldDB" id="B0C5F4"/>